<name>A0ABP7DDQ1_9ACTN</name>
<keyword evidence="1" id="KW-0472">Membrane</keyword>
<dbReference type="Proteomes" id="UP001500902">
    <property type="component" value="Unassembled WGS sequence"/>
</dbReference>
<dbReference type="EMBL" id="BAAAZP010000170">
    <property type="protein sequence ID" value="GAA3702956.1"/>
    <property type="molecule type" value="Genomic_DNA"/>
</dbReference>
<proteinExistence type="predicted"/>
<dbReference type="RefSeq" id="WP_344890909.1">
    <property type="nucleotide sequence ID" value="NZ_BAAAZP010000170.1"/>
</dbReference>
<sequence>MFTALLEVVAIVGSGIVAGVFLAIAVSVLPALRALPADRYIDMHRRLGKGYHPIMPLTVNGGMFADLVLVFLAPVPARYLFAAAFVLMLGTQGVSHLANVPINKRIHAMDPAALTPDWDDPRPLWQNWHLLRTVLAVAALAVNAAGAALAAS</sequence>
<comment type="caution">
    <text evidence="2">The sequence shown here is derived from an EMBL/GenBank/DDBJ whole genome shotgun (WGS) entry which is preliminary data.</text>
</comment>
<evidence type="ECO:0000313" key="3">
    <source>
        <dbReference type="Proteomes" id="UP001500902"/>
    </source>
</evidence>
<evidence type="ECO:0000256" key="1">
    <source>
        <dbReference type="SAM" id="Phobius"/>
    </source>
</evidence>
<feature type="transmembrane region" description="Helical" evidence="1">
    <location>
        <begin position="53"/>
        <end position="73"/>
    </location>
</feature>
<gene>
    <name evidence="2" type="ORF">GCM10022224_080940</name>
</gene>
<protein>
    <submittedName>
        <fullName evidence="2">DUF1772 domain-containing protein</fullName>
    </submittedName>
</protein>
<evidence type="ECO:0000313" key="2">
    <source>
        <dbReference type="EMBL" id="GAA3702956.1"/>
    </source>
</evidence>
<keyword evidence="1" id="KW-0812">Transmembrane</keyword>
<accession>A0ABP7DDQ1</accession>
<keyword evidence="3" id="KW-1185">Reference proteome</keyword>
<feature type="transmembrane region" description="Helical" evidence="1">
    <location>
        <begin position="130"/>
        <end position="151"/>
    </location>
</feature>
<feature type="transmembrane region" description="Helical" evidence="1">
    <location>
        <begin position="6"/>
        <end position="32"/>
    </location>
</feature>
<feature type="transmembrane region" description="Helical" evidence="1">
    <location>
        <begin position="79"/>
        <end position="100"/>
    </location>
</feature>
<keyword evidence="1" id="KW-1133">Transmembrane helix</keyword>
<dbReference type="Pfam" id="PF08592">
    <property type="entry name" value="Anthrone_oxy"/>
    <property type="match status" value="1"/>
</dbReference>
<organism evidence="2 3">
    <name type="scientific">Nonomuraea antimicrobica</name>
    <dbReference type="NCBI Taxonomy" id="561173"/>
    <lineage>
        <taxon>Bacteria</taxon>
        <taxon>Bacillati</taxon>
        <taxon>Actinomycetota</taxon>
        <taxon>Actinomycetes</taxon>
        <taxon>Streptosporangiales</taxon>
        <taxon>Streptosporangiaceae</taxon>
        <taxon>Nonomuraea</taxon>
    </lineage>
</organism>
<reference evidence="3" key="1">
    <citation type="journal article" date="2019" name="Int. J. Syst. Evol. Microbiol.">
        <title>The Global Catalogue of Microorganisms (GCM) 10K type strain sequencing project: providing services to taxonomists for standard genome sequencing and annotation.</title>
        <authorList>
            <consortium name="The Broad Institute Genomics Platform"/>
            <consortium name="The Broad Institute Genome Sequencing Center for Infectious Disease"/>
            <person name="Wu L."/>
            <person name="Ma J."/>
        </authorList>
    </citation>
    <scope>NUCLEOTIDE SEQUENCE [LARGE SCALE GENOMIC DNA]</scope>
    <source>
        <strain evidence="3">JCM 16904</strain>
    </source>
</reference>
<dbReference type="InterPro" id="IPR013901">
    <property type="entry name" value="Anthrone_oxy"/>
</dbReference>